<dbReference type="EMBL" id="NAJP01000012">
    <property type="protein sequence ID" value="TKA45189.1"/>
    <property type="molecule type" value="Genomic_DNA"/>
</dbReference>
<accession>A0A4V5N8V9</accession>
<dbReference type="Proteomes" id="UP000310066">
    <property type="component" value="Unassembled WGS sequence"/>
</dbReference>
<feature type="region of interest" description="Disordered" evidence="1">
    <location>
        <begin position="1"/>
        <end position="25"/>
    </location>
</feature>
<evidence type="ECO:0000256" key="1">
    <source>
        <dbReference type="SAM" id="MobiDB-lite"/>
    </source>
</evidence>
<gene>
    <name evidence="2" type="ORF">B0A54_04285</name>
</gene>
<reference evidence="2 3" key="1">
    <citation type="submission" date="2017-03" db="EMBL/GenBank/DDBJ databases">
        <title>Genomes of endolithic fungi from Antarctica.</title>
        <authorList>
            <person name="Coleine C."/>
            <person name="Masonjones S."/>
            <person name="Stajich J.E."/>
        </authorList>
    </citation>
    <scope>NUCLEOTIDE SEQUENCE [LARGE SCALE GENOMIC DNA]</scope>
    <source>
        <strain evidence="2 3">CCFEE 5311</strain>
    </source>
</reference>
<proteinExistence type="predicted"/>
<evidence type="ECO:0000313" key="2">
    <source>
        <dbReference type="EMBL" id="TKA45189.1"/>
    </source>
</evidence>
<dbReference type="AlphaFoldDB" id="A0A4V5N8V9"/>
<comment type="caution">
    <text evidence="2">The sequence shown here is derived from an EMBL/GenBank/DDBJ whole genome shotgun (WGS) entry which is preliminary data.</text>
</comment>
<protein>
    <submittedName>
        <fullName evidence="2">Uncharacterized protein</fullName>
    </submittedName>
</protein>
<sequence length="227" mass="24151">MHLTQLRAEARKLTVPPPPSRTPTLVTPPREGYLFHLEGQSLVAAFDRACVEGGCSRGERAALYQRCVLKGGLREVVEAQEAKVRRGHERARGVVVREVQEVARRVEFPSAGGAMAGAESVGKTWEGSAGGATTGLWHAALVDSYMRTVAGPWEGPVPEPWDATSTGVVLDAPITGVKLDGPTVGVMIEWPMAGVAFDGARTEMVVAQAPPPQTARVSYADMARRAA</sequence>
<dbReference type="OrthoDB" id="3886187at2759"/>
<evidence type="ECO:0000313" key="3">
    <source>
        <dbReference type="Proteomes" id="UP000310066"/>
    </source>
</evidence>
<name>A0A4V5N8V9_9PEZI</name>
<organism evidence="2 3">
    <name type="scientific">Friedmanniomyces endolithicus</name>
    <dbReference type="NCBI Taxonomy" id="329885"/>
    <lineage>
        <taxon>Eukaryota</taxon>
        <taxon>Fungi</taxon>
        <taxon>Dikarya</taxon>
        <taxon>Ascomycota</taxon>
        <taxon>Pezizomycotina</taxon>
        <taxon>Dothideomycetes</taxon>
        <taxon>Dothideomycetidae</taxon>
        <taxon>Mycosphaerellales</taxon>
        <taxon>Teratosphaeriaceae</taxon>
        <taxon>Friedmanniomyces</taxon>
    </lineage>
</organism>